<gene>
    <name evidence="1" type="ORF">GALL_483280</name>
</gene>
<evidence type="ECO:0000313" key="1">
    <source>
        <dbReference type="EMBL" id="OIQ70065.1"/>
    </source>
</evidence>
<proteinExistence type="predicted"/>
<protein>
    <submittedName>
        <fullName evidence="1">Uncharacterized protein</fullName>
    </submittedName>
</protein>
<organism evidence="1">
    <name type="scientific">mine drainage metagenome</name>
    <dbReference type="NCBI Taxonomy" id="410659"/>
    <lineage>
        <taxon>unclassified sequences</taxon>
        <taxon>metagenomes</taxon>
        <taxon>ecological metagenomes</taxon>
    </lineage>
</organism>
<dbReference type="EMBL" id="MLJW01004384">
    <property type="protein sequence ID" value="OIQ70065.1"/>
    <property type="molecule type" value="Genomic_DNA"/>
</dbReference>
<accession>A0A1J5PEK7</accession>
<name>A0A1J5PEK7_9ZZZZ</name>
<comment type="caution">
    <text evidence="1">The sequence shown here is derived from an EMBL/GenBank/DDBJ whole genome shotgun (WGS) entry which is preliminary data.</text>
</comment>
<reference evidence="1" key="1">
    <citation type="submission" date="2016-10" db="EMBL/GenBank/DDBJ databases">
        <title>Sequence of Gallionella enrichment culture.</title>
        <authorList>
            <person name="Poehlein A."/>
            <person name="Muehling M."/>
            <person name="Daniel R."/>
        </authorList>
    </citation>
    <scope>NUCLEOTIDE SEQUENCE</scope>
</reference>
<dbReference type="AlphaFoldDB" id="A0A1J5PEK7"/>
<sequence length="73" mass="7301">MRLVPATGAVEVAAAHAPFRRCLGGQGGAIAAGDVGLQLRDQAIDDAKVVGGGVNTLLLRRGAGGEGEHKGNR</sequence>